<dbReference type="Proteomes" id="UP000824782">
    <property type="component" value="Unassembled WGS sequence"/>
</dbReference>
<organism evidence="2 3">
    <name type="scientific">Engystomops pustulosus</name>
    <name type="common">Tungara frog</name>
    <name type="synonym">Physalaemus pustulosus</name>
    <dbReference type="NCBI Taxonomy" id="76066"/>
    <lineage>
        <taxon>Eukaryota</taxon>
        <taxon>Metazoa</taxon>
        <taxon>Chordata</taxon>
        <taxon>Craniata</taxon>
        <taxon>Vertebrata</taxon>
        <taxon>Euteleostomi</taxon>
        <taxon>Amphibia</taxon>
        <taxon>Batrachia</taxon>
        <taxon>Anura</taxon>
        <taxon>Neobatrachia</taxon>
        <taxon>Hyloidea</taxon>
        <taxon>Leptodactylidae</taxon>
        <taxon>Leiuperinae</taxon>
        <taxon>Engystomops</taxon>
    </lineage>
</organism>
<dbReference type="EMBL" id="WNYA01022724">
    <property type="protein sequence ID" value="KAG8538255.1"/>
    <property type="molecule type" value="Genomic_DNA"/>
</dbReference>
<evidence type="ECO:0000313" key="2">
    <source>
        <dbReference type="EMBL" id="KAG8538255.1"/>
    </source>
</evidence>
<name>A0AAV6YR94_ENGPU</name>
<dbReference type="AlphaFoldDB" id="A0AAV6YR94"/>
<evidence type="ECO:0000256" key="1">
    <source>
        <dbReference type="SAM" id="Phobius"/>
    </source>
</evidence>
<comment type="caution">
    <text evidence="2">The sequence shown here is derived from an EMBL/GenBank/DDBJ whole genome shotgun (WGS) entry which is preliminary data.</text>
</comment>
<proteinExistence type="predicted"/>
<protein>
    <submittedName>
        <fullName evidence="2">Uncharacterized protein</fullName>
    </submittedName>
</protein>
<accession>A0AAV6YR94</accession>
<gene>
    <name evidence="2" type="ORF">GDO81_023024</name>
</gene>
<keyword evidence="1" id="KW-0812">Transmembrane</keyword>
<feature type="transmembrane region" description="Helical" evidence="1">
    <location>
        <begin position="34"/>
        <end position="58"/>
    </location>
</feature>
<sequence>MCGHGPALKPFPRPPPTFLHSFQEGVKCLFFDDFYLFLHFSLLFALLHCICIKFYIYIYYNSILNKHKVAKFPPGVILAHCTILY</sequence>
<keyword evidence="1" id="KW-1133">Transmembrane helix</keyword>
<keyword evidence="1" id="KW-0472">Membrane</keyword>
<keyword evidence="3" id="KW-1185">Reference proteome</keyword>
<reference evidence="2" key="1">
    <citation type="thesis" date="2020" institute="ProQuest LLC" country="789 East Eisenhower Parkway, Ann Arbor, MI, USA">
        <title>Comparative Genomics and Chromosome Evolution.</title>
        <authorList>
            <person name="Mudd A.B."/>
        </authorList>
    </citation>
    <scope>NUCLEOTIDE SEQUENCE</scope>
    <source>
        <strain evidence="2">237g6f4</strain>
        <tissue evidence="2">Blood</tissue>
    </source>
</reference>
<evidence type="ECO:0000313" key="3">
    <source>
        <dbReference type="Proteomes" id="UP000824782"/>
    </source>
</evidence>